<feature type="binding site" evidence="7">
    <location>
        <position position="274"/>
    </location>
    <ligand>
        <name>FMN</name>
        <dbReference type="ChEBI" id="CHEBI:58210"/>
    </ligand>
</feature>
<dbReference type="CDD" id="cd02809">
    <property type="entry name" value="alpha_hydroxyacid_oxid_FMN"/>
    <property type="match status" value="1"/>
</dbReference>
<dbReference type="GO" id="GO:0004460">
    <property type="term" value="F:L-lactate dehydrogenase (cytochrome) activity"/>
    <property type="evidence" value="ECO:0007669"/>
    <property type="project" value="UniProtKB-EC"/>
</dbReference>
<dbReference type="FunFam" id="3.20.20.70:FF:000029">
    <property type="entry name" value="L-lactate dehydrogenase"/>
    <property type="match status" value="1"/>
</dbReference>
<keyword evidence="3 7" id="KW-0288">FMN</keyword>
<feature type="binding site" evidence="7">
    <location>
        <begin position="78"/>
        <end position="80"/>
    </location>
    <ligand>
        <name>FMN</name>
        <dbReference type="ChEBI" id="CHEBI:58210"/>
    </ligand>
</feature>
<feature type="binding site" evidence="7">
    <location>
        <position position="252"/>
    </location>
    <ligand>
        <name>FMN</name>
        <dbReference type="ChEBI" id="CHEBI:58210"/>
    </ligand>
</feature>
<feature type="binding site" evidence="7">
    <location>
        <position position="165"/>
    </location>
    <ligand>
        <name>glyoxylate</name>
        <dbReference type="ChEBI" id="CHEBI:36655"/>
    </ligand>
</feature>
<organism evidence="9 10">
    <name type="scientific">Rhodobacter ferrooxidans</name>
    <dbReference type="NCBI Taxonomy" id="371731"/>
    <lineage>
        <taxon>Bacteria</taxon>
        <taxon>Pseudomonadati</taxon>
        <taxon>Pseudomonadota</taxon>
        <taxon>Alphaproteobacteria</taxon>
        <taxon>Rhodobacterales</taxon>
        <taxon>Rhodobacter group</taxon>
        <taxon>Rhodobacter</taxon>
    </lineage>
</organism>
<dbReference type="PROSITE" id="PS00557">
    <property type="entry name" value="FMN_HYDROXY_ACID_DH_1"/>
    <property type="match status" value="1"/>
</dbReference>
<protein>
    <submittedName>
        <fullName evidence="9">L-lactate dehydrogenase (Cytochrome)</fullName>
        <ecNumber evidence="9">1.1.2.3</ecNumber>
    </submittedName>
</protein>
<dbReference type="Pfam" id="PF01070">
    <property type="entry name" value="FMN_dh"/>
    <property type="match status" value="1"/>
</dbReference>
<dbReference type="PROSITE" id="PS51349">
    <property type="entry name" value="FMN_HYDROXY_ACID_DH_2"/>
    <property type="match status" value="1"/>
</dbReference>
<dbReference type="SUPFAM" id="SSF51395">
    <property type="entry name" value="FMN-linked oxidoreductases"/>
    <property type="match status" value="1"/>
</dbReference>
<dbReference type="EMBL" id="ACYY01000016">
    <property type="protein sequence ID" value="EEW24610.1"/>
    <property type="molecule type" value="Genomic_DNA"/>
</dbReference>
<dbReference type="GO" id="GO:0010181">
    <property type="term" value="F:FMN binding"/>
    <property type="evidence" value="ECO:0007669"/>
    <property type="project" value="InterPro"/>
</dbReference>
<evidence type="ECO:0000256" key="6">
    <source>
        <dbReference type="PIRSR" id="PIRSR000138-1"/>
    </source>
</evidence>
<feature type="binding site" evidence="7">
    <location>
        <begin position="330"/>
        <end position="331"/>
    </location>
    <ligand>
        <name>FMN</name>
        <dbReference type="ChEBI" id="CHEBI:58210"/>
    </ligand>
</feature>
<accession>C8S2X0</accession>
<gene>
    <name evidence="9" type="ORF">Rsw2DRAFT_2398</name>
</gene>
<keyword evidence="10" id="KW-1185">Reference proteome</keyword>
<dbReference type="PIRSF" id="PIRSF000138">
    <property type="entry name" value="Al-hdrx_acd_dh"/>
    <property type="match status" value="1"/>
</dbReference>
<dbReference type="GO" id="GO:0009060">
    <property type="term" value="P:aerobic respiration"/>
    <property type="evidence" value="ECO:0007669"/>
    <property type="project" value="TreeGrafter"/>
</dbReference>
<evidence type="ECO:0000256" key="5">
    <source>
        <dbReference type="ARBA" id="ARBA00024042"/>
    </source>
</evidence>
<reference evidence="9 10" key="1">
    <citation type="submission" date="2009-08" db="EMBL/GenBank/DDBJ databases">
        <title>The draft genome of Rhodobacter sp. SW2.</title>
        <authorList>
            <consortium name="US DOE Joint Genome Institute (JGI-PGF)"/>
            <person name="Lucas S."/>
            <person name="Copeland A."/>
            <person name="Lapidus A."/>
            <person name="Glavina del Rio T."/>
            <person name="Tice H."/>
            <person name="Bruce D."/>
            <person name="Goodwin L."/>
            <person name="Pitluck S."/>
            <person name="Larimer F."/>
            <person name="Land M.L."/>
            <person name="Hauser L."/>
            <person name="Emerson D."/>
        </authorList>
    </citation>
    <scope>NUCLEOTIDE SEQUENCE [LARGE SCALE GENOMIC DNA]</scope>
    <source>
        <strain evidence="9 10">SW2</strain>
    </source>
</reference>
<comment type="cofactor">
    <cofactor evidence="1">
        <name>FMN</name>
        <dbReference type="ChEBI" id="CHEBI:58210"/>
    </cofactor>
</comment>
<dbReference type="EC" id="1.1.2.3" evidence="9"/>
<keyword evidence="4 9" id="KW-0560">Oxidoreductase</keyword>
<dbReference type="RefSeq" id="WP_008031322.1">
    <property type="nucleotide sequence ID" value="NZ_ACYY01000016.1"/>
</dbReference>
<feature type="binding site" evidence="7">
    <location>
        <position position="276"/>
    </location>
    <ligand>
        <name>glyoxylate</name>
        <dbReference type="ChEBI" id="CHEBI:36655"/>
    </ligand>
</feature>
<dbReference type="GO" id="GO:0004459">
    <property type="term" value="F:L-lactate dehydrogenase (NAD+) activity"/>
    <property type="evidence" value="ECO:0007669"/>
    <property type="project" value="TreeGrafter"/>
</dbReference>
<dbReference type="InterPro" id="IPR037396">
    <property type="entry name" value="FMN_HAD"/>
</dbReference>
<comment type="similarity">
    <text evidence="5">Belongs to the FMN-dependent alpha-hydroxy acid dehydrogenase family.</text>
</comment>
<evidence type="ECO:0000313" key="9">
    <source>
        <dbReference type="EMBL" id="EEW24610.1"/>
    </source>
</evidence>
<dbReference type="InterPro" id="IPR012133">
    <property type="entry name" value="Alpha-hydoxy_acid_DH_FMN"/>
</dbReference>
<feature type="binding site" evidence="7">
    <location>
        <position position="25"/>
    </location>
    <ligand>
        <name>glyoxylate</name>
        <dbReference type="ChEBI" id="CHEBI:36655"/>
    </ligand>
</feature>
<dbReference type="Gene3D" id="3.20.20.70">
    <property type="entry name" value="Aldolase class I"/>
    <property type="match status" value="1"/>
</dbReference>
<feature type="domain" description="FMN hydroxy acid dehydrogenase" evidence="8">
    <location>
        <begin position="1"/>
        <end position="381"/>
    </location>
</feature>
<feature type="binding site" evidence="7">
    <location>
        <position position="156"/>
    </location>
    <ligand>
        <name>FMN</name>
        <dbReference type="ChEBI" id="CHEBI:58210"/>
    </ligand>
</feature>
<dbReference type="PANTHER" id="PTHR10578:SF107">
    <property type="entry name" value="2-HYDROXYACID OXIDASE 1"/>
    <property type="match status" value="1"/>
</dbReference>
<dbReference type="STRING" id="371731.Rsw2DRAFT_2398"/>
<evidence type="ECO:0000256" key="4">
    <source>
        <dbReference type="ARBA" id="ARBA00023002"/>
    </source>
</evidence>
<dbReference type="InterPro" id="IPR013785">
    <property type="entry name" value="Aldolase_TIM"/>
</dbReference>
<dbReference type="AlphaFoldDB" id="C8S2X0"/>
<dbReference type="eggNOG" id="COG1304">
    <property type="taxonomic scope" value="Bacteria"/>
</dbReference>
<keyword evidence="2 7" id="KW-0285">Flavoprotein</keyword>
<evidence type="ECO:0000256" key="2">
    <source>
        <dbReference type="ARBA" id="ARBA00022630"/>
    </source>
</evidence>
<dbReference type="InterPro" id="IPR000262">
    <property type="entry name" value="FMN-dep_DH"/>
</dbReference>
<dbReference type="OrthoDB" id="9770452at2"/>
<feature type="active site" description="Proton acceptor" evidence="6">
    <location>
        <position position="276"/>
    </location>
</feature>
<feature type="binding site" evidence="7">
    <location>
        <position position="130"/>
    </location>
    <ligand>
        <name>FMN</name>
        <dbReference type="ChEBI" id="CHEBI:58210"/>
    </ligand>
</feature>
<sequence>MPVITCIEDLKRIYKRRVPKMFYDYCESGSYTEQTFRDNVSDFSQLRLRQKVAVDMSDRSTASTMIGQPVAMPVALSPVGLTGMQAADGEIKAARAAARFGVPFTLSTMSICSIEDVAAHSPAPFWFQLYVMRDEDFVDAILERAKAAKCSALVLTLDLQILGQRHKDLKNGLSAPPKLTLPVLADLATKWAWGLEMLGTKRRSFGNIVGHAKGVGNTSSLTSWTAEQFDTQLDWTKIARIRDQWGGKLILKGILDADDARLAADFGADAIIVSNHGGRQLDGALSAIRMLPSIVAAVGERIEVHMDGGIRSGQDVLKALALGAKGTWIGRSYIYGLGAMGEAGVSKALEVIQKELDVSMALCGERDVKSLRRENLLVPRDFEGDWA</sequence>
<feature type="binding site" evidence="7">
    <location>
        <begin position="307"/>
        <end position="311"/>
    </location>
    <ligand>
        <name>FMN</name>
        <dbReference type="ChEBI" id="CHEBI:58210"/>
    </ligand>
</feature>
<evidence type="ECO:0000256" key="1">
    <source>
        <dbReference type="ARBA" id="ARBA00001917"/>
    </source>
</evidence>
<feature type="binding site" evidence="7">
    <location>
        <position position="128"/>
    </location>
    <ligand>
        <name>FMN</name>
        <dbReference type="ChEBI" id="CHEBI:58210"/>
    </ligand>
</feature>
<comment type="caution">
    <text evidence="9">The sequence shown here is derived from an EMBL/GenBank/DDBJ whole genome shotgun (WGS) entry which is preliminary data.</text>
</comment>
<evidence type="ECO:0000256" key="7">
    <source>
        <dbReference type="PIRSR" id="PIRSR000138-2"/>
    </source>
</evidence>
<evidence type="ECO:0000313" key="10">
    <source>
        <dbReference type="Proteomes" id="UP000010121"/>
    </source>
</evidence>
<dbReference type="Proteomes" id="UP000010121">
    <property type="component" value="Unassembled WGS sequence"/>
</dbReference>
<feature type="binding site" evidence="7">
    <location>
        <position position="279"/>
    </location>
    <ligand>
        <name>glyoxylate</name>
        <dbReference type="ChEBI" id="CHEBI:36655"/>
    </ligand>
</feature>
<dbReference type="GO" id="GO:0005886">
    <property type="term" value="C:plasma membrane"/>
    <property type="evidence" value="ECO:0007669"/>
    <property type="project" value="TreeGrafter"/>
</dbReference>
<dbReference type="InterPro" id="IPR008259">
    <property type="entry name" value="FMN_hydac_DH_AS"/>
</dbReference>
<evidence type="ECO:0000259" key="8">
    <source>
        <dbReference type="PROSITE" id="PS51349"/>
    </source>
</evidence>
<dbReference type="PANTHER" id="PTHR10578">
    <property type="entry name" value="S -2-HYDROXY-ACID OXIDASE-RELATED"/>
    <property type="match status" value="1"/>
</dbReference>
<feature type="binding site" evidence="7">
    <location>
        <position position="107"/>
    </location>
    <ligand>
        <name>FMN</name>
        <dbReference type="ChEBI" id="CHEBI:58210"/>
    </ligand>
</feature>
<dbReference type="NCBIfam" id="NF008398">
    <property type="entry name" value="PRK11197.1"/>
    <property type="match status" value="1"/>
</dbReference>
<proteinExistence type="inferred from homology"/>
<evidence type="ECO:0000256" key="3">
    <source>
        <dbReference type="ARBA" id="ARBA00022643"/>
    </source>
</evidence>
<name>C8S2X0_9RHOB</name>